<proteinExistence type="predicted"/>
<dbReference type="AlphaFoldDB" id="E3HGM8"/>
<dbReference type="Proteomes" id="UP000006876">
    <property type="component" value="Chromosome"/>
</dbReference>
<dbReference type="OrthoDB" id="1091556at2"/>
<evidence type="ECO:0008006" key="4">
    <source>
        <dbReference type="Google" id="ProtNLM"/>
    </source>
</evidence>
<feature type="compositionally biased region" description="Low complexity" evidence="1">
    <location>
        <begin position="259"/>
        <end position="273"/>
    </location>
</feature>
<dbReference type="RefSeq" id="WP_013392695.1">
    <property type="nucleotide sequence ID" value="NC_014640.1"/>
</dbReference>
<sequence>MSQTTTVHGLRAASPESQMPIVAPGFGSLQGFELMQRAARLLSSSTLVPVAYRQTIEKLDRYGNVKESRENPNALANSVVALNMAQRMGADPLMVMQNLYIVEGRPSWSSQWIIAAINGCSRFSPLRFDIQDLGDKEVSYTTTSWNNGQRETSTRTVTIRDKVCVAWAVEKETGERLESPKVTIEMAVKEGWYTKSGSKWQTMEEVMLRYRTASFFGKLYAPELLMGLQSVEEAQDIIEATTGPDGTISVNVDDLRATAQPAPRQSAAAAADTTDLEVREPAANPDTSPAKAQTEVGSPAQGAATAASASQAAPAEGQQGELPGAEEDPGLDPAKVEHQIQNARSIDVLDLASDSIEGVNDLGERARLHQIYRERRIAMVRQAEQQAQQQAQAQQQQHRPTGTTRRRMAAPE</sequence>
<feature type="region of interest" description="Disordered" evidence="1">
    <location>
        <begin position="259"/>
        <end position="332"/>
    </location>
</feature>
<accession>E3HGM8</accession>
<dbReference type="EMBL" id="CP002287">
    <property type="protein sequence ID" value="ADP15364.1"/>
    <property type="molecule type" value="Genomic_DNA"/>
</dbReference>
<evidence type="ECO:0000313" key="3">
    <source>
        <dbReference type="Proteomes" id="UP000006876"/>
    </source>
</evidence>
<feature type="compositionally biased region" description="Low complexity" evidence="1">
    <location>
        <begin position="382"/>
        <end position="397"/>
    </location>
</feature>
<organism evidence="2 3">
    <name type="scientific">Achromobacter xylosoxidans (strain A8)</name>
    <dbReference type="NCBI Taxonomy" id="762376"/>
    <lineage>
        <taxon>Bacteria</taxon>
        <taxon>Pseudomonadati</taxon>
        <taxon>Pseudomonadota</taxon>
        <taxon>Betaproteobacteria</taxon>
        <taxon>Burkholderiales</taxon>
        <taxon>Alcaligenaceae</taxon>
        <taxon>Achromobacter</taxon>
    </lineage>
</organism>
<dbReference type="STRING" id="762376.AXYL_02035"/>
<name>E3HGM8_ACHXA</name>
<dbReference type="KEGG" id="axy:AXYL_02035"/>
<dbReference type="PATRIC" id="fig|762376.5.peg.2037"/>
<feature type="region of interest" description="Disordered" evidence="1">
    <location>
        <begin position="381"/>
        <end position="412"/>
    </location>
</feature>
<gene>
    <name evidence="2" type="ordered locus">AXYL_02035</name>
</gene>
<dbReference type="HOGENOM" id="CLU_035966_2_0_4"/>
<dbReference type="eggNOG" id="COG3723">
    <property type="taxonomic scope" value="Bacteria"/>
</dbReference>
<reference evidence="2 3" key="1">
    <citation type="journal article" date="2011" name="J. Bacteriol.">
        <title>Complete genome sequence of the haloaromatic acid-degrading bacterium Achromobacter xylosoxidans A8.</title>
        <authorList>
            <person name="Strnad H."/>
            <person name="Ridl J."/>
            <person name="Paces J."/>
            <person name="Kolar M."/>
            <person name="Vlcek C."/>
            <person name="Paces V."/>
        </authorList>
    </citation>
    <scope>NUCLEOTIDE SEQUENCE [LARGE SCALE GENOMIC DNA]</scope>
    <source>
        <strain evidence="2 3">A8</strain>
    </source>
</reference>
<evidence type="ECO:0000256" key="1">
    <source>
        <dbReference type="SAM" id="MobiDB-lite"/>
    </source>
</evidence>
<feature type="compositionally biased region" description="Low complexity" evidence="1">
    <location>
        <begin position="297"/>
        <end position="321"/>
    </location>
</feature>
<evidence type="ECO:0000313" key="2">
    <source>
        <dbReference type="EMBL" id="ADP15364.1"/>
    </source>
</evidence>
<protein>
    <recommendedName>
        <fullName evidence="4">RecT family protein</fullName>
    </recommendedName>
</protein>